<evidence type="ECO:0000256" key="3">
    <source>
        <dbReference type="ARBA" id="ARBA00022989"/>
    </source>
</evidence>
<feature type="transmembrane region" description="Helical" evidence="6">
    <location>
        <begin position="24"/>
        <end position="44"/>
    </location>
</feature>
<evidence type="ECO:0000256" key="1">
    <source>
        <dbReference type="ARBA" id="ARBA00004141"/>
    </source>
</evidence>
<keyword evidence="2 6" id="KW-0812">Transmembrane</keyword>
<keyword evidence="8" id="KW-1185">Reference proteome</keyword>
<reference evidence="7 8" key="1">
    <citation type="submission" date="2017-02" db="EMBL/GenBank/DDBJ databases">
        <title>Genome sequence of the nitrite-oxidizing bacterium Nitrobacter vulgaris strain Ab1.</title>
        <authorList>
            <person name="Mellbye B.L."/>
            <person name="Davis E.W."/>
            <person name="Spieck E."/>
            <person name="Chang J.H."/>
            <person name="Bottomley P.J."/>
            <person name="Sayavedra-Soto L.A."/>
        </authorList>
    </citation>
    <scope>NUCLEOTIDE SEQUENCE [LARGE SCALE GENOMIC DNA]</scope>
    <source>
        <strain evidence="7 8">Ab1</strain>
    </source>
</reference>
<evidence type="ECO:0000256" key="4">
    <source>
        <dbReference type="ARBA" id="ARBA00023136"/>
    </source>
</evidence>
<evidence type="ECO:0008006" key="9">
    <source>
        <dbReference type="Google" id="ProtNLM"/>
    </source>
</evidence>
<feature type="transmembrane region" description="Helical" evidence="6">
    <location>
        <begin position="56"/>
        <end position="75"/>
    </location>
</feature>
<dbReference type="InterPro" id="IPR006603">
    <property type="entry name" value="PQ-loop_rpt"/>
</dbReference>
<name>A0A1V4HXL6_NITVU</name>
<sequence length="134" mass="14960">MRHRFPAKPYRNQRGAGTFTAMDTATLVGFFAAFCTSVSYVPQLKKCWETGKAEDLSLMMFSVLATGVAAWIVYGIFKHDIVIIIANALSLSCLAGILWFKLREDRPRRSSSKHQGAEFLKVKTGSTKPQIARE</sequence>
<dbReference type="InterPro" id="IPR047662">
    <property type="entry name" value="SemiSWEET"/>
</dbReference>
<comment type="subcellular location">
    <subcellularLocation>
        <location evidence="1">Membrane</location>
        <topology evidence="1">Multi-pass membrane protein</topology>
    </subcellularLocation>
</comment>
<dbReference type="Proteomes" id="UP000189940">
    <property type="component" value="Unassembled WGS sequence"/>
</dbReference>
<organism evidence="7 8">
    <name type="scientific">Nitrobacter vulgaris</name>
    <dbReference type="NCBI Taxonomy" id="29421"/>
    <lineage>
        <taxon>Bacteria</taxon>
        <taxon>Pseudomonadati</taxon>
        <taxon>Pseudomonadota</taxon>
        <taxon>Alphaproteobacteria</taxon>
        <taxon>Hyphomicrobiales</taxon>
        <taxon>Nitrobacteraceae</taxon>
        <taxon>Nitrobacter</taxon>
    </lineage>
</organism>
<dbReference type="GO" id="GO:0016020">
    <property type="term" value="C:membrane"/>
    <property type="evidence" value="ECO:0007669"/>
    <property type="project" value="UniProtKB-SubCell"/>
</dbReference>
<dbReference type="Gene3D" id="1.20.1280.290">
    <property type="match status" value="1"/>
</dbReference>
<accession>A0A1V4HXL6</accession>
<dbReference type="Pfam" id="PF04193">
    <property type="entry name" value="PQ-loop"/>
    <property type="match status" value="1"/>
</dbReference>
<protein>
    <recommendedName>
        <fullName evidence="9">Glutathione synthetase</fullName>
    </recommendedName>
</protein>
<feature type="transmembrane region" description="Helical" evidence="6">
    <location>
        <begin position="81"/>
        <end position="100"/>
    </location>
</feature>
<keyword evidence="3 6" id="KW-1133">Transmembrane helix</keyword>
<dbReference type="EMBL" id="MWPQ01000041">
    <property type="protein sequence ID" value="OPH82718.1"/>
    <property type="molecule type" value="Genomic_DNA"/>
</dbReference>
<evidence type="ECO:0000313" key="7">
    <source>
        <dbReference type="EMBL" id="OPH82718.1"/>
    </source>
</evidence>
<dbReference type="STRING" id="29421.B2M20_10855"/>
<evidence type="ECO:0000256" key="6">
    <source>
        <dbReference type="SAM" id="Phobius"/>
    </source>
</evidence>
<evidence type="ECO:0000256" key="2">
    <source>
        <dbReference type="ARBA" id="ARBA00022692"/>
    </source>
</evidence>
<keyword evidence="4 6" id="KW-0472">Membrane</keyword>
<gene>
    <name evidence="7" type="ORF">B2M20_10855</name>
</gene>
<dbReference type="GO" id="GO:0051119">
    <property type="term" value="F:sugar transmembrane transporter activity"/>
    <property type="evidence" value="ECO:0007669"/>
    <property type="project" value="InterPro"/>
</dbReference>
<comment type="caution">
    <text evidence="7">The sequence shown here is derived from an EMBL/GenBank/DDBJ whole genome shotgun (WGS) entry which is preliminary data.</text>
</comment>
<feature type="compositionally biased region" description="Polar residues" evidence="5">
    <location>
        <begin position="124"/>
        <end position="134"/>
    </location>
</feature>
<evidence type="ECO:0000313" key="8">
    <source>
        <dbReference type="Proteomes" id="UP000189940"/>
    </source>
</evidence>
<dbReference type="AlphaFoldDB" id="A0A1V4HXL6"/>
<proteinExistence type="predicted"/>
<dbReference type="NCBIfam" id="NF037968">
    <property type="entry name" value="SemiSWEET_2"/>
    <property type="match status" value="1"/>
</dbReference>
<feature type="region of interest" description="Disordered" evidence="5">
    <location>
        <begin position="105"/>
        <end position="134"/>
    </location>
</feature>
<evidence type="ECO:0000256" key="5">
    <source>
        <dbReference type="SAM" id="MobiDB-lite"/>
    </source>
</evidence>